<evidence type="ECO:0000256" key="5">
    <source>
        <dbReference type="ARBA" id="ARBA00023002"/>
    </source>
</evidence>
<dbReference type="InterPro" id="IPR001282">
    <property type="entry name" value="G6P_DH"/>
</dbReference>
<dbReference type="NCBIfam" id="TIGR00871">
    <property type="entry name" value="zwf"/>
    <property type="match status" value="1"/>
</dbReference>
<comment type="function">
    <text evidence="7">Catalyzes the oxidation of glucose 6-phosphate to 6-phosphogluconolactone.</text>
</comment>
<proteinExistence type="inferred from homology"/>
<dbReference type="SUPFAM" id="SSF55347">
    <property type="entry name" value="Glyceraldehyde-3-phosphate dehydrogenase-like, C-terminal domain"/>
    <property type="match status" value="1"/>
</dbReference>
<feature type="binding site" evidence="7">
    <location>
        <begin position="94"/>
        <end position="95"/>
    </location>
    <ligand>
        <name>NADP(+)</name>
        <dbReference type="ChEBI" id="CHEBI:58349"/>
    </ligand>
</feature>
<evidence type="ECO:0000256" key="7">
    <source>
        <dbReference type="HAMAP-Rule" id="MF_00966"/>
    </source>
</evidence>
<dbReference type="Proteomes" id="UP000618931">
    <property type="component" value="Unassembled WGS sequence"/>
</dbReference>
<feature type="binding site" evidence="7">
    <location>
        <position position="349"/>
    </location>
    <ligand>
        <name>substrate</name>
    </ligand>
</feature>
<keyword evidence="6 7" id="KW-0119">Carbohydrate metabolism</keyword>
<dbReference type="InterPro" id="IPR022675">
    <property type="entry name" value="G6P_DH_C"/>
</dbReference>
<feature type="binding site" evidence="7">
    <location>
        <position position="225"/>
    </location>
    <ligand>
        <name>substrate</name>
    </ligand>
</feature>
<comment type="similarity">
    <text evidence="2 7">Belongs to the glucose-6-phosphate dehydrogenase family.</text>
</comment>
<dbReference type="Pfam" id="PF02781">
    <property type="entry name" value="G6PD_C"/>
    <property type="match status" value="1"/>
</dbReference>
<dbReference type="Gene3D" id="3.30.360.10">
    <property type="entry name" value="Dihydrodipicolinate Reductase, domain 2"/>
    <property type="match status" value="1"/>
</dbReference>
<evidence type="ECO:0000256" key="2">
    <source>
        <dbReference type="ARBA" id="ARBA00009975"/>
    </source>
</evidence>
<evidence type="ECO:0000256" key="4">
    <source>
        <dbReference type="ARBA" id="ARBA00022857"/>
    </source>
</evidence>
<dbReference type="SUPFAM" id="SSF51735">
    <property type="entry name" value="NAD(P)-binding Rossmann-fold domains"/>
    <property type="match status" value="1"/>
</dbReference>
<dbReference type="InterPro" id="IPR022674">
    <property type="entry name" value="G6P_DH_NAD-bd"/>
</dbReference>
<evidence type="ECO:0000256" key="1">
    <source>
        <dbReference type="ARBA" id="ARBA00004937"/>
    </source>
</evidence>
<evidence type="ECO:0000259" key="8">
    <source>
        <dbReference type="Pfam" id="PF00479"/>
    </source>
</evidence>
<feature type="binding site" evidence="7">
    <location>
        <position position="244"/>
    </location>
    <ligand>
        <name>substrate</name>
    </ligand>
</feature>
<feature type="domain" description="Glucose-6-phosphate dehydrogenase NAD-binding" evidence="8">
    <location>
        <begin position="14"/>
        <end position="196"/>
    </location>
</feature>
<comment type="pathway">
    <text evidence="1 7">Carbohydrate degradation; pentose phosphate pathway; D-ribulose 5-phosphate from D-glucose 6-phosphate (oxidative stage): step 1/3.</text>
</comment>
<dbReference type="HAMAP" id="MF_00966">
    <property type="entry name" value="G6PD"/>
    <property type="match status" value="1"/>
</dbReference>
<gene>
    <name evidence="7 10" type="primary">zwf</name>
    <name evidence="10" type="ORF">I2H31_01605</name>
</gene>
<dbReference type="EMBL" id="JADQDM010000001">
    <property type="protein sequence ID" value="MBF9219785.1"/>
    <property type="molecule type" value="Genomic_DNA"/>
</dbReference>
<evidence type="ECO:0000313" key="11">
    <source>
        <dbReference type="Proteomes" id="UP000618931"/>
    </source>
</evidence>
<keyword evidence="3 7" id="KW-0313">Glucose metabolism</keyword>
<dbReference type="PANTHER" id="PTHR23429:SF0">
    <property type="entry name" value="GLUCOSE-6-PHOSPHATE 1-DEHYDROGENASE"/>
    <property type="match status" value="1"/>
</dbReference>
<evidence type="ECO:0000259" key="9">
    <source>
        <dbReference type="Pfam" id="PF02781"/>
    </source>
</evidence>
<dbReference type="Gene3D" id="3.40.50.720">
    <property type="entry name" value="NAD(P)-binding Rossmann-like Domain"/>
    <property type="match status" value="1"/>
</dbReference>
<feature type="active site" description="Proton acceptor" evidence="7">
    <location>
        <position position="249"/>
    </location>
</feature>
<evidence type="ECO:0000313" key="10">
    <source>
        <dbReference type="EMBL" id="MBF9219785.1"/>
    </source>
</evidence>
<organism evidence="10 11">
    <name type="scientific">Hymenobacter ruricola</name>
    <dbReference type="NCBI Taxonomy" id="2791023"/>
    <lineage>
        <taxon>Bacteria</taxon>
        <taxon>Pseudomonadati</taxon>
        <taxon>Bacteroidota</taxon>
        <taxon>Cytophagia</taxon>
        <taxon>Cytophagales</taxon>
        <taxon>Hymenobacteraceae</taxon>
        <taxon>Hymenobacter</taxon>
    </lineage>
</organism>
<dbReference type="Pfam" id="PF00479">
    <property type="entry name" value="G6PD_N"/>
    <property type="match status" value="1"/>
</dbReference>
<dbReference type="RefSeq" id="WP_196291251.1">
    <property type="nucleotide sequence ID" value="NZ_JADQDM010000001.1"/>
</dbReference>
<feature type="binding site" evidence="7">
    <location>
        <position position="51"/>
    </location>
    <ligand>
        <name>NADP(+)</name>
        <dbReference type="ChEBI" id="CHEBI:58349"/>
    </ligand>
</feature>
<name>A0ABS0HYM1_9BACT</name>
<keyword evidence="4 7" id="KW-0521">NADP</keyword>
<feature type="binding site" evidence="7">
    <location>
        <position position="157"/>
    </location>
    <ligand>
        <name>NADP(+)</name>
        <dbReference type="ChEBI" id="CHEBI:58349"/>
    </ligand>
</feature>
<feature type="binding site" evidence="7">
    <location>
        <position position="187"/>
    </location>
    <ligand>
        <name>substrate</name>
    </ligand>
</feature>
<dbReference type="PIRSF" id="PIRSF000110">
    <property type="entry name" value="G6PD"/>
    <property type="match status" value="1"/>
</dbReference>
<comment type="catalytic activity">
    <reaction evidence="7">
        <text>D-glucose 6-phosphate + NADP(+) = 6-phospho-D-glucono-1,5-lactone + NADPH + H(+)</text>
        <dbReference type="Rhea" id="RHEA:15841"/>
        <dbReference type="ChEBI" id="CHEBI:15378"/>
        <dbReference type="ChEBI" id="CHEBI:57783"/>
        <dbReference type="ChEBI" id="CHEBI:57955"/>
        <dbReference type="ChEBI" id="CHEBI:58349"/>
        <dbReference type="ChEBI" id="CHEBI:61548"/>
        <dbReference type="EC" id="1.1.1.49"/>
    </reaction>
</comment>
<keyword evidence="11" id="KW-1185">Reference proteome</keyword>
<protein>
    <recommendedName>
        <fullName evidence="7">Glucose-6-phosphate 1-dehydrogenase</fullName>
        <shortName evidence="7">G6PD</shortName>
        <ecNumber evidence="7">1.1.1.49</ecNumber>
    </recommendedName>
</protein>
<evidence type="ECO:0000256" key="6">
    <source>
        <dbReference type="ARBA" id="ARBA00023277"/>
    </source>
</evidence>
<dbReference type="PRINTS" id="PR00079">
    <property type="entry name" value="G6PDHDRGNASE"/>
</dbReference>
<dbReference type="EC" id="1.1.1.49" evidence="7"/>
<comment type="caution">
    <text evidence="7">Lacks conserved residue(s) required for the propagation of feature annotation.</text>
</comment>
<feature type="domain" description="Glucose-6-phosphate dehydrogenase C-terminal" evidence="9">
    <location>
        <begin position="198"/>
        <end position="496"/>
    </location>
</feature>
<dbReference type="InterPro" id="IPR019796">
    <property type="entry name" value="G6P_DH_AS"/>
</dbReference>
<accession>A0ABS0HYM1</accession>
<feature type="binding site" evidence="7">
    <location>
        <position position="191"/>
    </location>
    <ligand>
        <name>substrate</name>
    </ligand>
</feature>
<reference evidence="10 11" key="1">
    <citation type="submission" date="2020-11" db="EMBL/GenBank/DDBJ databases">
        <authorList>
            <person name="Kim M.K."/>
        </authorList>
    </citation>
    <scope>NUCLEOTIDE SEQUENCE [LARGE SCALE GENOMIC DNA]</scope>
    <source>
        <strain evidence="10 11">BT662</strain>
    </source>
</reference>
<comment type="caution">
    <text evidence="10">The sequence shown here is derived from an EMBL/GenBank/DDBJ whole genome shotgun (WGS) entry which is preliminary data.</text>
</comment>
<evidence type="ECO:0000256" key="3">
    <source>
        <dbReference type="ARBA" id="ARBA00022526"/>
    </source>
</evidence>
<keyword evidence="5 7" id="KW-0560">Oxidoreductase</keyword>
<dbReference type="PANTHER" id="PTHR23429">
    <property type="entry name" value="GLUCOSE-6-PHOSPHATE 1-DEHYDROGENASE G6PD"/>
    <property type="match status" value="1"/>
</dbReference>
<dbReference type="PROSITE" id="PS00069">
    <property type="entry name" value="G6P_DEHYDROGENASE"/>
    <property type="match status" value="1"/>
</dbReference>
<dbReference type="InterPro" id="IPR036291">
    <property type="entry name" value="NAD(P)-bd_dom_sf"/>
</dbReference>
<sequence length="506" mass="57850">MSSSSQKIPPTIFVIFGGTGDLNARKLAPALYNLFLDGWLPEQFAIIGTGRTKLSDEEFQEKILDGINQFSRTGKAAKDKWTTFSQHIVYQVADVKDAGTYKDFGKRIKEYEQQWDGPANVIYYLAVAPEFFPIIASNLAKSKLTDDSDRTRIVIEKPFGHDLDSARALNKLLGDIFEERQIYRIDHYLGKETVQNIMAFRFANALLEPLWNRNYIDHVQISVSEQLGVGDRSGYYDGAGALRDMIQNHLLQLLCLVAMEPPVNFTADEVRNRKVDVLRAMRRFRSEDVRESAVRGQYGEGWMQGEQVPGYRQEKDANPTSNTETFAAVKFFVDNWRWQGVPFYARTGKRMHRSASIIMIQFKDAPHNIFPPETAESWKQNRLIISIQPEMSIRLQVQAKRPGLDMMLNTVDMVFDYKGTYTSEAPEAYETLLLDTMLGDQTLFMRGDQVEAAWDLVMPILNYWQGRISQNFPNYSADSWGPESAEALIARDGFHWYTLPLNGGKH</sequence>